<organism evidence="2 3">
    <name type="scientific">Micromonospora musae</name>
    <dbReference type="NCBI Taxonomy" id="1894970"/>
    <lineage>
        <taxon>Bacteria</taxon>
        <taxon>Bacillati</taxon>
        <taxon>Actinomycetota</taxon>
        <taxon>Actinomycetes</taxon>
        <taxon>Micromonosporales</taxon>
        <taxon>Micromonosporaceae</taxon>
        <taxon>Micromonospora</taxon>
    </lineage>
</organism>
<reference evidence="2 3" key="1">
    <citation type="submission" date="2018-09" db="EMBL/GenBank/DDBJ databases">
        <title>Micromonospora sp. nov. MS1-9, isolated from a root of Musa sp.</title>
        <authorList>
            <person name="Kuncharoen N."/>
            <person name="Kudo T."/>
            <person name="Ohkuma M."/>
            <person name="Yuki M."/>
            <person name="Tanasupawat S."/>
        </authorList>
    </citation>
    <scope>NUCLEOTIDE SEQUENCE [LARGE SCALE GENOMIC DNA]</scope>
    <source>
        <strain evidence="2 3">MS1-9</strain>
    </source>
</reference>
<gene>
    <name evidence="2" type="ORF">D7044_13185</name>
</gene>
<dbReference type="RefSeq" id="WP_120689007.1">
    <property type="nucleotide sequence ID" value="NZ_RAZT01000006.1"/>
</dbReference>
<feature type="domain" description="Thiopeptide-type bacteriocin biosynthesis" evidence="1">
    <location>
        <begin position="6"/>
        <end position="313"/>
    </location>
</feature>
<dbReference type="AlphaFoldDB" id="A0A3A9Y427"/>
<dbReference type="Proteomes" id="UP000275865">
    <property type="component" value="Unassembled WGS sequence"/>
</dbReference>
<name>A0A3A9Y427_9ACTN</name>
<evidence type="ECO:0000313" key="2">
    <source>
        <dbReference type="EMBL" id="RKN32221.1"/>
    </source>
</evidence>
<proteinExistence type="predicted"/>
<dbReference type="EMBL" id="RAZT01000006">
    <property type="protein sequence ID" value="RKN32221.1"/>
    <property type="molecule type" value="Genomic_DNA"/>
</dbReference>
<dbReference type="Pfam" id="PF14028">
    <property type="entry name" value="Lant_dehydr_C"/>
    <property type="match status" value="1"/>
</dbReference>
<evidence type="ECO:0000259" key="1">
    <source>
        <dbReference type="Pfam" id="PF14028"/>
    </source>
</evidence>
<dbReference type="InterPro" id="IPR023809">
    <property type="entry name" value="Thiopep_bacteriocin_synth_dom"/>
</dbReference>
<sequence length="323" mass="34770">MEETNWVSAHAFYQGDQDHLLVEAVDPLVTELMSGGRAAGWFYLRYWDGGPHVRLRLLPADGVDPDEIREATDKQLDGYFRDHPSDPVMTADSYAETAAMLAAWEQVAPGFTSLQPNDSVAYVPYRREHHRYGHGAAIEAVERHFVQSSALAMRLLRQGASAQARSTAAFAMILIAWLTCETDPVRLRDLIESGPGYDRAAPFDLPQPSAQLGTAVSVAQRMRALVAANDRHSDPGTLAGWARSVAALRDVLNEQLDRGALAPPAAGWEGPGGIVTAGPATSVLTIIDICAHLVCNRLAVTLPAEISLRQLAGAAVSTLAEGD</sequence>
<protein>
    <recommendedName>
        <fullName evidence="1">Thiopeptide-type bacteriocin biosynthesis domain-containing protein</fullName>
    </recommendedName>
</protein>
<comment type="caution">
    <text evidence="2">The sequence shown here is derived from an EMBL/GenBank/DDBJ whole genome shotgun (WGS) entry which is preliminary data.</text>
</comment>
<accession>A0A3A9Y427</accession>
<evidence type="ECO:0000313" key="3">
    <source>
        <dbReference type="Proteomes" id="UP000275865"/>
    </source>
</evidence>